<feature type="compositionally biased region" description="Basic and acidic residues" evidence="1">
    <location>
        <begin position="439"/>
        <end position="480"/>
    </location>
</feature>
<feature type="compositionally biased region" description="Basic residues" evidence="1">
    <location>
        <begin position="111"/>
        <end position="124"/>
    </location>
</feature>
<feature type="compositionally biased region" description="Low complexity" evidence="1">
    <location>
        <begin position="277"/>
        <end position="301"/>
    </location>
</feature>
<feature type="compositionally biased region" description="Low complexity" evidence="1">
    <location>
        <begin position="63"/>
        <end position="100"/>
    </location>
</feature>
<evidence type="ECO:0000256" key="1">
    <source>
        <dbReference type="SAM" id="MobiDB-lite"/>
    </source>
</evidence>
<gene>
    <name evidence="2" type="ORF">RIF29_06300</name>
</gene>
<sequence>MYDDCGEQPQIWAGSQSTRVQKSKRWSKVGNLILFPGVARTKTTARSHPPLTVHPDNARMQRPGQQPPDQQEPDQQAPDQQAPDQQAPGAQGQDQQTPGAMRAGRLAPTASRRKKPASRKKKRRRDDASISASQTAADQPVAEGQPAVHPQLVVGDQPAPPPPSPSHHTPSHEAPPPPPQHSSPSHQIPSIDPSSPPTPPPPPPHQSAAAQQPPSPHPHPGQESVPPPLHSEPESSHSFDLAPVLLAAPSSTWSSDSSTSSTSSWEEDDQLGGQHGAEVPVQEPQEQAQQPQEQAQQPQEQDIGDVLGSDLQDEIDDPQDQTLLQSYDTHVARDIWQGRDLQAISGQRQVAYPGESSADYVDWLHVHCHPFLLHTSVRVDDPAVVAARYWDTLRRILDLALPMQVSGVLDPDAIRQIVDISTTGLAAPARGGHVPQRGGRADRGGRAERGGRAGRGGRADRGDKGGGRRGGRAERGEGRRVRARRG</sequence>
<evidence type="ECO:0000313" key="2">
    <source>
        <dbReference type="EMBL" id="KAK7291284.1"/>
    </source>
</evidence>
<reference evidence="2 3" key="1">
    <citation type="submission" date="2024-01" db="EMBL/GenBank/DDBJ databases">
        <title>The genomes of 5 underutilized Papilionoideae crops provide insights into root nodulation and disease resistanc.</title>
        <authorList>
            <person name="Yuan L."/>
        </authorList>
    </citation>
    <scope>NUCLEOTIDE SEQUENCE [LARGE SCALE GENOMIC DNA]</scope>
    <source>
        <strain evidence="2">ZHUSHIDOU_FW_LH</strain>
        <tissue evidence="2">Leaf</tissue>
    </source>
</reference>
<name>A0AAN9J3U4_CROPI</name>
<proteinExistence type="predicted"/>
<keyword evidence="3" id="KW-1185">Reference proteome</keyword>
<dbReference type="EMBL" id="JAYWIO010000001">
    <property type="protein sequence ID" value="KAK7291284.1"/>
    <property type="molecule type" value="Genomic_DNA"/>
</dbReference>
<organism evidence="2 3">
    <name type="scientific">Crotalaria pallida</name>
    <name type="common">Smooth rattlebox</name>
    <name type="synonym">Crotalaria striata</name>
    <dbReference type="NCBI Taxonomy" id="3830"/>
    <lineage>
        <taxon>Eukaryota</taxon>
        <taxon>Viridiplantae</taxon>
        <taxon>Streptophyta</taxon>
        <taxon>Embryophyta</taxon>
        <taxon>Tracheophyta</taxon>
        <taxon>Spermatophyta</taxon>
        <taxon>Magnoliopsida</taxon>
        <taxon>eudicotyledons</taxon>
        <taxon>Gunneridae</taxon>
        <taxon>Pentapetalae</taxon>
        <taxon>rosids</taxon>
        <taxon>fabids</taxon>
        <taxon>Fabales</taxon>
        <taxon>Fabaceae</taxon>
        <taxon>Papilionoideae</taxon>
        <taxon>50 kb inversion clade</taxon>
        <taxon>genistoids sensu lato</taxon>
        <taxon>core genistoids</taxon>
        <taxon>Crotalarieae</taxon>
        <taxon>Crotalaria</taxon>
    </lineage>
</organism>
<feature type="compositionally biased region" description="Pro residues" evidence="1">
    <location>
        <begin position="213"/>
        <end position="230"/>
    </location>
</feature>
<comment type="caution">
    <text evidence="2">The sequence shown here is derived from an EMBL/GenBank/DDBJ whole genome shotgun (WGS) entry which is preliminary data.</text>
</comment>
<protein>
    <submittedName>
        <fullName evidence="2">Uncharacterized protein</fullName>
    </submittedName>
</protein>
<dbReference type="Proteomes" id="UP001372338">
    <property type="component" value="Unassembled WGS sequence"/>
</dbReference>
<feature type="compositionally biased region" description="Low complexity" evidence="1">
    <location>
        <begin position="182"/>
        <end position="193"/>
    </location>
</feature>
<dbReference type="AlphaFoldDB" id="A0AAN9J3U4"/>
<feature type="region of interest" description="Disordered" evidence="1">
    <location>
        <begin position="1"/>
        <end position="301"/>
    </location>
</feature>
<feature type="compositionally biased region" description="Pro residues" evidence="1">
    <location>
        <begin position="194"/>
        <end position="205"/>
    </location>
</feature>
<evidence type="ECO:0000313" key="3">
    <source>
        <dbReference type="Proteomes" id="UP001372338"/>
    </source>
</evidence>
<feature type="region of interest" description="Disordered" evidence="1">
    <location>
        <begin position="426"/>
        <end position="486"/>
    </location>
</feature>
<feature type="compositionally biased region" description="Low complexity" evidence="1">
    <location>
        <begin position="250"/>
        <end position="264"/>
    </location>
</feature>
<accession>A0AAN9J3U4</accession>